<keyword evidence="2" id="KW-1185">Reference proteome</keyword>
<sequence length="96" mass="11032">MLNFTGDRALHVSSCLHMRLCNQIDITLELAYGQPTAIVGVSELLSRAKASLDPKQHRSHYPRQTFLGLERMWCCCWKAHEHVAKTSLFENKLQHL</sequence>
<proteinExistence type="predicted"/>
<organism evidence="1 2">
    <name type="scientific">Phaeosphaeria nodorum (strain SN15 / ATCC MYA-4574 / FGSC 10173)</name>
    <name type="common">Glume blotch fungus</name>
    <name type="synonym">Parastagonospora nodorum</name>
    <dbReference type="NCBI Taxonomy" id="321614"/>
    <lineage>
        <taxon>Eukaryota</taxon>
        <taxon>Fungi</taxon>
        <taxon>Dikarya</taxon>
        <taxon>Ascomycota</taxon>
        <taxon>Pezizomycotina</taxon>
        <taxon>Dothideomycetes</taxon>
        <taxon>Pleosporomycetidae</taxon>
        <taxon>Pleosporales</taxon>
        <taxon>Pleosporineae</taxon>
        <taxon>Phaeosphaeriaceae</taxon>
        <taxon>Parastagonospora</taxon>
    </lineage>
</organism>
<dbReference type="VEuPathDB" id="FungiDB:JI435_417060"/>
<evidence type="ECO:0000313" key="2">
    <source>
        <dbReference type="Proteomes" id="UP000663193"/>
    </source>
</evidence>
<dbReference type="EMBL" id="CP069034">
    <property type="protein sequence ID" value="QRD01608.1"/>
    <property type="molecule type" value="Genomic_DNA"/>
</dbReference>
<dbReference type="AlphaFoldDB" id="A0A7U2I6U5"/>
<gene>
    <name evidence="1" type="ORF">JI435_417060</name>
</gene>
<name>A0A7U2I6U5_PHANO</name>
<evidence type="ECO:0000313" key="1">
    <source>
        <dbReference type="EMBL" id="QRD01608.1"/>
    </source>
</evidence>
<protein>
    <submittedName>
        <fullName evidence="1">Uncharacterized protein</fullName>
    </submittedName>
</protein>
<accession>A0A7U2I6U5</accession>
<reference evidence="2" key="1">
    <citation type="journal article" date="2021" name="BMC Genomics">
        <title>Chromosome-level genome assembly and manually-curated proteome of model necrotroph Parastagonospora nodorum Sn15 reveals a genome-wide trove of candidate effector homologs, and redundancy of virulence-related functions within an accessory chromosome.</title>
        <authorList>
            <person name="Bertazzoni S."/>
            <person name="Jones D.A.B."/>
            <person name="Phan H.T."/>
            <person name="Tan K.-C."/>
            <person name="Hane J.K."/>
        </authorList>
    </citation>
    <scope>NUCLEOTIDE SEQUENCE [LARGE SCALE GENOMIC DNA]</scope>
    <source>
        <strain evidence="2">SN15 / ATCC MYA-4574 / FGSC 10173)</strain>
    </source>
</reference>
<dbReference type="Proteomes" id="UP000663193">
    <property type="component" value="Chromosome 12"/>
</dbReference>